<evidence type="ECO:0000259" key="2">
    <source>
        <dbReference type="PROSITE" id="PS50093"/>
    </source>
</evidence>
<reference evidence="4" key="1">
    <citation type="submission" date="2017-01" db="EMBL/GenBank/DDBJ databases">
        <authorList>
            <person name="Varghese N."/>
            <person name="Submissions S."/>
        </authorList>
    </citation>
    <scope>NUCLEOTIDE SEQUENCE [LARGE SCALE GENOMIC DNA]</scope>
    <source>
        <strain evidence="4">CGMCC 1.7737</strain>
    </source>
</reference>
<evidence type="ECO:0000256" key="1">
    <source>
        <dbReference type="SAM" id="MobiDB-lite"/>
    </source>
</evidence>
<sequence length="533" mass="57564">MGAVGFESTVAIAQDAPGNEEQPSGWTTRRGNPARTGAVEEDGPTPYPTTDWTMDPDGSLYDLEPIVADGTVYLPVTTDNSPSGNDGYVGAYDAETGTELWTQSELSAPRSPTVSSDMVYVATKVPGASESSETGLYALDRENGDIVWDRTNSPEWAPPVLVDGLLYTANRTGAVAVDPSTGETEWRTEDVGGIANGFDGQVSAVNGTVFLADGTALDAEDGSVQWQASSDRPLLGSHAADEERVYYLRSEYIRGDDDRVVLEARSIETGRIDWTYRSDDDEWDGRKAVTDNYVLIVEATEGTWAVKALDKGTGTVEWTSELPGEFIDDPSVGNGIVYVGGRYFPTDSDYGRAFVSALDATTGDHLWDYLLDSSDLETSPENPPSAETPIVADGNLYVDTYPAGSTFDYEYQYYSNFFALGPCDKRPDEEDTPNDDGKPDDCEEYERPEACIDVTSNRNVSEFDAGETVWLNGFCSTGSDLTYEWDSTEDGQSDENGTSFPVTIPECGTVTVSLTVTDSKGNSDTTDMAVSAT</sequence>
<dbReference type="Gene3D" id="2.60.40.10">
    <property type="entry name" value="Immunoglobulins"/>
    <property type="match status" value="1"/>
</dbReference>
<dbReference type="InterPro" id="IPR011047">
    <property type="entry name" value="Quinoprotein_ADH-like_sf"/>
</dbReference>
<proteinExistence type="predicted"/>
<dbReference type="PROSITE" id="PS50093">
    <property type="entry name" value="PKD"/>
    <property type="match status" value="1"/>
</dbReference>
<organism evidence="3 4">
    <name type="scientific">Haladaptatus litoreus</name>
    <dbReference type="NCBI Taxonomy" id="553468"/>
    <lineage>
        <taxon>Archaea</taxon>
        <taxon>Methanobacteriati</taxon>
        <taxon>Methanobacteriota</taxon>
        <taxon>Stenosarchaea group</taxon>
        <taxon>Halobacteria</taxon>
        <taxon>Halobacteriales</taxon>
        <taxon>Haladaptataceae</taxon>
        <taxon>Haladaptatus</taxon>
    </lineage>
</organism>
<dbReference type="PANTHER" id="PTHR34512:SF30">
    <property type="entry name" value="OUTER MEMBRANE PROTEIN ASSEMBLY FACTOR BAMB"/>
    <property type="match status" value="1"/>
</dbReference>
<dbReference type="SUPFAM" id="SSF49299">
    <property type="entry name" value="PKD domain"/>
    <property type="match status" value="1"/>
</dbReference>
<dbReference type="OrthoDB" id="248691at2157"/>
<name>A0A1N7B6D8_9EURY</name>
<dbReference type="InterPro" id="IPR035986">
    <property type="entry name" value="PKD_dom_sf"/>
</dbReference>
<dbReference type="InterPro" id="IPR015943">
    <property type="entry name" value="WD40/YVTN_repeat-like_dom_sf"/>
</dbReference>
<evidence type="ECO:0000313" key="4">
    <source>
        <dbReference type="Proteomes" id="UP000186914"/>
    </source>
</evidence>
<dbReference type="InterPro" id="IPR000601">
    <property type="entry name" value="PKD_dom"/>
</dbReference>
<dbReference type="EMBL" id="FTNO01000002">
    <property type="protein sequence ID" value="SIR46856.1"/>
    <property type="molecule type" value="Genomic_DNA"/>
</dbReference>
<dbReference type="Pfam" id="PF13360">
    <property type="entry name" value="PQQ_2"/>
    <property type="match status" value="2"/>
</dbReference>
<dbReference type="InterPro" id="IPR002372">
    <property type="entry name" value="PQQ_rpt_dom"/>
</dbReference>
<dbReference type="PANTHER" id="PTHR34512">
    <property type="entry name" value="CELL SURFACE PROTEIN"/>
    <property type="match status" value="1"/>
</dbReference>
<feature type="region of interest" description="Disordered" evidence="1">
    <location>
        <begin position="425"/>
        <end position="445"/>
    </location>
</feature>
<feature type="compositionally biased region" description="Basic and acidic residues" evidence="1">
    <location>
        <begin position="435"/>
        <end position="445"/>
    </location>
</feature>
<protein>
    <submittedName>
        <fullName evidence="3">Outer membrane protein assembly factor BamB, contains PQQ-like beta-propeller repeat</fullName>
    </submittedName>
</protein>
<feature type="region of interest" description="Disordered" evidence="1">
    <location>
        <begin position="1"/>
        <end position="51"/>
    </location>
</feature>
<dbReference type="SMART" id="SM00564">
    <property type="entry name" value="PQQ"/>
    <property type="match status" value="6"/>
</dbReference>
<dbReference type="Pfam" id="PF00801">
    <property type="entry name" value="PKD"/>
    <property type="match status" value="1"/>
</dbReference>
<dbReference type="CDD" id="cd00146">
    <property type="entry name" value="PKD"/>
    <property type="match status" value="1"/>
</dbReference>
<dbReference type="InterPro" id="IPR018391">
    <property type="entry name" value="PQQ_b-propeller_rpt"/>
</dbReference>
<gene>
    <name evidence="3" type="ORF">SAMN05421858_2364</name>
</gene>
<feature type="compositionally biased region" description="Polar residues" evidence="1">
    <location>
        <begin position="21"/>
        <end position="30"/>
    </location>
</feature>
<dbReference type="SUPFAM" id="SSF50998">
    <property type="entry name" value="Quinoprotein alcohol dehydrogenase-like"/>
    <property type="match status" value="1"/>
</dbReference>
<dbReference type="InterPro" id="IPR013783">
    <property type="entry name" value="Ig-like_fold"/>
</dbReference>
<dbReference type="Proteomes" id="UP000186914">
    <property type="component" value="Unassembled WGS sequence"/>
</dbReference>
<dbReference type="RefSeq" id="WP_084186261.1">
    <property type="nucleotide sequence ID" value="NZ_FTNO01000002.1"/>
</dbReference>
<dbReference type="AlphaFoldDB" id="A0A1N7B6D8"/>
<evidence type="ECO:0000313" key="3">
    <source>
        <dbReference type="EMBL" id="SIR46856.1"/>
    </source>
</evidence>
<keyword evidence="4" id="KW-1185">Reference proteome</keyword>
<dbReference type="Gene3D" id="2.130.10.10">
    <property type="entry name" value="YVTN repeat-like/Quinoprotein amine dehydrogenase"/>
    <property type="match status" value="2"/>
</dbReference>
<accession>A0A1N7B6D8</accession>
<feature type="domain" description="PKD" evidence="2">
    <location>
        <begin position="476"/>
        <end position="533"/>
    </location>
</feature>